<evidence type="ECO:0000313" key="1">
    <source>
        <dbReference type="EMBL" id="KTS84437.1"/>
    </source>
</evidence>
<gene>
    <name evidence="1" type="ORF">NS115_03645</name>
</gene>
<sequence length="64" mass="7463">MDDNRYIDRRFRVIIKDDSEYHGCVGIITGDWFDDNGEQVGWILEVMDDDAVHKVYGSDVTFYG</sequence>
<protein>
    <submittedName>
        <fullName evidence="1">Uncharacterized protein</fullName>
    </submittedName>
</protein>
<reference evidence="1 2" key="1">
    <citation type="journal article" date="2016" name="Front. Microbiol.">
        <title>Genomic Resource of Rice Seed Associated Bacteria.</title>
        <authorList>
            <person name="Midha S."/>
            <person name="Bansal K."/>
            <person name="Sharma S."/>
            <person name="Kumar N."/>
            <person name="Patil P.P."/>
            <person name="Chaudhry V."/>
            <person name="Patil P.B."/>
        </authorList>
    </citation>
    <scope>NUCLEOTIDE SEQUENCE [LARGE SCALE GENOMIC DNA]</scope>
    <source>
        <strain evidence="1 2">NS115</strain>
    </source>
</reference>
<dbReference type="EMBL" id="LDRX01000015">
    <property type="protein sequence ID" value="KTS84437.1"/>
    <property type="molecule type" value="Genomic_DNA"/>
</dbReference>
<keyword evidence="2" id="KW-1185">Reference proteome</keyword>
<organism evidence="1 2">
    <name type="scientific">Paenibacillus jamilae</name>
    <dbReference type="NCBI Taxonomy" id="114136"/>
    <lineage>
        <taxon>Bacteria</taxon>
        <taxon>Bacillati</taxon>
        <taxon>Bacillota</taxon>
        <taxon>Bacilli</taxon>
        <taxon>Bacillales</taxon>
        <taxon>Paenibacillaceae</taxon>
        <taxon>Paenibacillus</taxon>
    </lineage>
</organism>
<dbReference type="Proteomes" id="UP000074866">
    <property type="component" value="Unassembled WGS sequence"/>
</dbReference>
<proteinExistence type="predicted"/>
<name>A0ACC4ZZ58_9BACL</name>
<accession>A0ACC4ZZ58</accession>
<comment type="caution">
    <text evidence="1">The sequence shown here is derived from an EMBL/GenBank/DDBJ whole genome shotgun (WGS) entry which is preliminary data.</text>
</comment>
<evidence type="ECO:0000313" key="2">
    <source>
        <dbReference type="Proteomes" id="UP000074866"/>
    </source>
</evidence>